<organism evidence="2 3">
    <name type="scientific">Pleurodeles waltl</name>
    <name type="common">Iberian ribbed newt</name>
    <dbReference type="NCBI Taxonomy" id="8319"/>
    <lineage>
        <taxon>Eukaryota</taxon>
        <taxon>Metazoa</taxon>
        <taxon>Chordata</taxon>
        <taxon>Craniata</taxon>
        <taxon>Vertebrata</taxon>
        <taxon>Euteleostomi</taxon>
        <taxon>Amphibia</taxon>
        <taxon>Batrachia</taxon>
        <taxon>Caudata</taxon>
        <taxon>Salamandroidea</taxon>
        <taxon>Salamandridae</taxon>
        <taxon>Pleurodelinae</taxon>
        <taxon>Pleurodeles</taxon>
    </lineage>
</organism>
<feature type="compositionally biased region" description="Basic and acidic residues" evidence="1">
    <location>
        <begin position="89"/>
        <end position="105"/>
    </location>
</feature>
<sequence length="105" mass="11536">MLARVQLQLHELPCLLSSSGSFSNSAIHRQEAGAGGGQIGCTIFIPRSGHLCRDPLRPQSTRQGPRRRQAQSPIDGVRDSRSIKAAARNGERGNRIQRRRPEALD</sequence>
<dbReference type="Proteomes" id="UP001066276">
    <property type="component" value="Chromosome 3_1"/>
</dbReference>
<dbReference type="AlphaFoldDB" id="A0AAV7UL13"/>
<gene>
    <name evidence="2" type="ORF">NDU88_006268</name>
</gene>
<accession>A0AAV7UL13</accession>
<evidence type="ECO:0000256" key="1">
    <source>
        <dbReference type="SAM" id="MobiDB-lite"/>
    </source>
</evidence>
<reference evidence="2" key="1">
    <citation type="journal article" date="2022" name="bioRxiv">
        <title>Sequencing and chromosome-scale assembly of the giantPleurodeles waltlgenome.</title>
        <authorList>
            <person name="Brown T."/>
            <person name="Elewa A."/>
            <person name="Iarovenko S."/>
            <person name="Subramanian E."/>
            <person name="Araus A.J."/>
            <person name="Petzold A."/>
            <person name="Susuki M."/>
            <person name="Suzuki K.-i.T."/>
            <person name="Hayashi T."/>
            <person name="Toyoda A."/>
            <person name="Oliveira C."/>
            <person name="Osipova E."/>
            <person name="Leigh N.D."/>
            <person name="Simon A."/>
            <person name="Yun M.H."/>
        </authorList>
    </citation>
    <scope>NUCLEOTIDE SEQUENCE</scope>
    <source>
        <strain evidence="2">20211129_DDA</strain>
        <tissue evidence="2">Liver</tissue>
    </source>
</reference>
<keyword evidence="3" id="KW-1185">Reference proteome</keyword>
<proteinExistence type="predicted"/>
<comment type="caution">
    <text evidence="2">The sequence shown here is derived from an EMBL/GenBank/DDBJ whole genome shotgun (WGS) entry which is preliminary data.</text>
</comment>
<evidence type="ECO:0000313" key="3">
    <source>
        <dbReference type="Proteomes" id="UP001066276"/>
    </source>
</evidence>
<evidence type="ECO:0000313" key="2">
    <source>
        <dbReference type="EMBL" id="KAJ1189523.1"/>
    </source>
</evidence>
<dbReference type="EMBL" id="JANPWB010000005">
    <property type="protein sequence ID" value="KAJ1189523.1"/>
    <property type="molecule type" value="Genomic_DNA"/>
</dbReference>
<feature type="region of interest" description="Disordered" evidence="1">
    <location>
        <begin position="52"/>
        <end position="105"/>
    </location>
</feature>
<protein>
    <submittedName>
        <fullName evidence="2">Uncharacterized protein</fullName>
    </submittedName>
</protein>
<name>A0AAV7UL13_PLEWA</name>